<dbReference type="Gene3D" id="3.40.1360.10">
    <property type="match status" value="1"/>
</dbReference>
<evidence type="ECO:0000256" key="1">
    <source>
        <dbReference type="ARBA" id="ARBA00022478"/>
    </source>
</evidence>
<keyword evidence="5 12" id="KW-0235">DNA replication</keyword>
<accession>D0GL11</accession>
<protein>
    <recommendedName>
        <fullName evidence="12 13">DNA primase</fullName>
        <ecNumber evidence="12">2.7.7.101</ecNumber>
    </recommendedName>
</protein>
<dbReference type="Pfam" id="PF10410">
    <property type="entry name" value="DnaB_bind"/>
    <property type="match status" value="1"/>
</dbReference>
<dbReference type="InterPro" id="IPR036977">
    <property type="entry name" value="DNA_primase_Znf_CHC2"/>
</dbReference>
<evidence type="ECO:0000313" key="16">
    <source>
        <dbReference type="Proteomes" id="UP000004226"/>
    </source>
</evidence>
<comment type="caution">
    <text evidence="15">The sequence shown here is derived from an EMBL/GenBank/DDBJ whole genome shotgun (WGS) entry which is preliminary data.</text>
</comment>
<dbReference type="eggNOG" id="COG0358">
    <property type="taxonomic scope" value="Bacteria"/>
</dbReference>
<dbReference type="GO" id="GO:0008270">
    <property type="term" value="F:zinc ion binding"/>
    <property type="evidence" value="ECO:0007669"/>
    <property type="project" value="UniProtKB-KW"/>
</dbReference>
<dbReference type="SUPFAM" id="SSF57783">
    <property type="entry name" value="Zinc beta-ribbon"/>
    <property type="match status" value="1"/>
</dbReference>
<dbReference type="InterPro" id="IPR030846">
    <property type="entry name" value="DnaG_bac"/>
</dbReference>
<dbReference type="Pfam" id="PF08275">
    <property type="entry name" value="DNAG_N"/>
    <property type="match status" value="1"/>
</dbReference>
<dbReference type="InterPro" id="IPR002694">
    <property type="entry name" value="Znf_CHC2"/>
</dbReference>
<dbReference type="InterPro" id="IPR019475">
    <property type="entry name" value="DNA_primase_DnaB-bd"/>
</dbReference>
<comment type="function">
    <text evidence="12 13">RNA polymerase that catalyzes the synthesis of short RNA molecules used as primers for DNA polymerase during DNA replication.</text>
</comment>
<dbReference type="NCBIfam" id="TIGR01391">
    <property type="entry name" value="dnaG"/>
    <property type="match status" value="1"/>
</dbReference>
<evidence type="ECO:0000256" key="6">
    <source>
        <dbReference type="ARBA" id="ARBA00022723"/>
    </source>
</evidence>
<dbReference type="InterPro" id="IPR050219">
    <property type="entry name" value="DnaG_primase"/>
</dbReference>
<dbReference type="SMART" id="SM00400">
    <property type="entry name" value="ZnF_CHCC"/>
    <property type="match status" value="1"/>
</dbReference>
<dbReference type="GO" id="GO:0006269">
    <property type="term" value="P:DNA replication, synthesis of primer"/>
    <property type="evidence" value="ECO:0007669"/>
    <property type="project" value="UniProtKB-UniRule"/>
</dbReference>
<dbReference type="SUPFAM" id="SSF56731">
    <property type="entry name" value="DNA primase core"/>
    <property type="match status" value="1"/>
</dbReference>
<keyword evidence="1 12" id="KW-0240">DNA-directed RNA polymerase</keyword>
<dbReference type="GO" id="GO:0000428">
    <property type="term" value="C:DNA-directed RNA polymerase complex"/>
    <property type="evidence" value="ECO:0007669"/>
    <property type="project" value="UniProtKB-KW"/>
</dbReference>
<evidence type="ECO:0000256" key="3">
    <source>
        <dbReference type="ARBA" id="ARBA00022679"/>
    </source>
</evidence>
<keyword evidence="7" id="KW-0863">Zinc-finger</keyword>
<evidence type="ECO:0000256" key="4">
    <source>
        <dbReference type="ARBA" id="ARBA00022695"/>
    </source>
</evidence>
<gene>
    <name evidence="12 15" type="primary">dnaG</name>
    <name evidence="15" type="ORF">HMPREF0554_1927</name>
</gene>
<reference evidence="15 16" key="1">
    <citation type="submission" date="2009-10" db="EMBL/GenBank/DDBJ databases">
        <authorList>
            <person name="Harkins D.M."/>
            <person name="Madupu R."/>
            <person name="Durkin A.S."/>
            <person name="Torralba M."/>
            <person name="Methe B."/>
            <person name="Sutton G.G."/>
            <person name="Strausberg R.L."/>
            <person name="Nelson K.E."/>
        </authorList>
    </citation>
    <scope>NUCLEOTIDE SEQUENCE [LARGE SCALE GENOMIC DNA]</scope>
    <source>
        <strain evidence="15 16">F0264</strain>
    </source>
</reference>
<organism evidence="15 16">
    <name type="scientific">Pseudoleptotrichia goodfellowii F0264</name>
    <dbReference type="NCBI Taxonomy" id="596323"/>
    <lineage>
        <taxon>Bacteria</taxon>
        <taxon>Fusobacteriati</taxon>
        <taxon>Fusobacteriota</taxon>
        <taxon>Fusobacteriia</taxon>
        <taxon>Fusobacteriales</taxon>
        <taxon>Leptotrichiaceae</taxon>
        <taxon>Pseudoleptotrichia</taxon>
    </lineage>
</organism>
<keyword evidence="16" id="KW-1185">Reference proteome</keyword>
<dbReference type="GO" id="GO:0005737">
    <property type="term" value="C:cytoplasm"/>
    <property type="evidence" value="ECO:0007669"/>
    <property type="project" value="TreeGrafter"/>
</dbReference>
<dbReference type="GO" id="GO:0003677">
    <property type="term" value="F:DNA binding"/>
    <property type="evidence" value="ECO:0007669"/>
    <property type="project" value="UniProtKB-KW"/>
</dbReference>
<keyword evidence="4 12" id="KW-0548">Nucleotidyltransferase</keyword>
<dbReference type="EMBL" id="ADAD01000100">
    <property type="protein sequence ID" value="EEY35218.1"/>
    <property type="molecule type" value="Genomic_DNA"/>
</dbReference>
<keyword evidence="9" id="KW-0460">Magnesium</keyword>
<dbReference type="Pfam" id="PF01807">
    <property type="entry name" value="Zn_ribbon_DnaG"/>
    <property type="match status" value="1"/>
</dbReference>
<evidence type="ECO:0000256" key="2">
    <source>
        <dbReference type="ARBA" id="ARBA00022515"/>
    </source>
</evidence>
<name>D0GL11_9FUSO</name>
<evidence type="ECO:0000256" key="7">
    <source>
        <dbReference type="ARBA" id="ARBA00022771"/>
    </source>
</evidence>
<proteinExistence type="inferred from homology"/>
<dbReference type="PIRSF" id="PIRSF002811">
    <property type="entry name" value="DnaG"/>
    <property type="match status" value="1"/>
</dbReference>
<comment type="subunit">
    <text evidence="12">Monomer. Interacts with DnaB.</text>
</comment>
<evidence type="ECO:0000313" key="15">
    <source>
        <dbReference type="EMBL" id="EEY35218.1"/>
    </source>
</evidence>
<evidence type="ECO:0000259" key="14">
    <source>
        <dbReference type="PROSITE" id="PS50880"/>
    </source>
</evidence>
<feature type="domain" description="Toprim" evidence="14">
    <location>
        <begin position="253"/>
        <end position="334"/>
    </location>
</feature>
<dbReference type="Pfam" id="PF13155">
    <property type="entry name" value="Toprim_2"/>
    <property type="match status" value="1"/>
</dbReference>
<comment type="cofactor">
    <cofactor evidence="13">
        <name>Zn(2+)</name>
        <dbReference type="ChEBI" id="CHEBI:29105"/>
    </cofactor>
    <text evidence="13">Binds 1 zinc ion per monomer.</text>
</comment>
<evidence type="ECO:0000256" key="11">
    <source>
        <dbReference type="ARBA" id="ARBA00023163"/>
    </source>
</evidence>
<dbReference type="AlphaFoldDB" id="D0GL11"/>
<dbReference type="HAMAP" id="MF_00974">
    <property type="entry name" value="DNA_primase_DnaG"/>
    <property type="match status" value="1"/>
</dbReference>
<sequence>MYKDTEIQKLIDNLDIVQVIGEYVTLKKAGVNYKGFSPFKDEKTPSFVVSPVKNIFKDFSTGIGGNAISFYMKINNISFYEAVEELSRKYNVSIKKLNINKNIDNPNTKYYEIMREAQTFFKNNIINSEEALKYMENRGYSREEIQKFDIGFSFNSWDSLLKHLKEKGYNESDLLELGLIRKNDEGNVFDYFRNRIMFPIYNDTMKLIGFGGRTVENNSDIPKYLNSPDSKIFKKGKELYGLSNRGENIKKKGLAILMEGYLDVLTAQKNGFINSVASLGTAFTEEQAQLLKKYTNNVIIAYDNDEAGKNAIIKAGNILKKQDFNVRCLSIEGKEKDPDEYLRKHGRKDFLEILKTSKNYFDFLYDYYSEDLNLNEISGKKEFIQKFKGFFSNVINKTERNLYINKLSVELGIDKDILSEEFVMKKKDFSDRNPIRKKRHETVATKKTKEELNDLLEKETLEFILRYRENGNSEYRKYCEKLESKNFTNIIYGEILEKLKKIEFDMKNLNNSIFEEEETEMITTMILNANTQPVNAEKEYKDHFKGWFDRELNNALDLTDKKDVSYKTKLQRIKTDLKSRYDINEIEKEYEEFKLIRRSDYV</sequence>
<dbReference type="PROSITE" id="PS50880">
    <property type="entry name" value="TOPRIM"/>
    <property type="match status" value="1"/>
</dbReference>
<dbReference type="InterPro" id="IPR006295">
    <property type="entry name" value="DNA_primase_DnaG"/>
</dbReference>
<comment type="similarity">
    <text evidence="12 13">Belongs to the DnaG primase family.</text>
</comment>
<keyword evidence="11 12" id="KW-0804">Transcription</keyword>
<dbReference type="InterPro" id="IPR037068">
    <property type="entry name" value="DNA_primase_core_N_sf"/>
</dbReference>
<keyword evidence="2 12" id="KW-0639">Primosome</keyword>
<dbReference type="CDD" id="cd03364">
    <property type="entry name" value="TOPRIM_DnaG_primases"/>
    <property type="match status" value="1"/>
</dbReference>
<dbReference type="GO" id="GO:0003899">
    <property type="term" value="F:DNA-directed RNA polymerase activity"/>
    <property type="evidence" value="ECO:0007669"/>
    <property type="project" value="UniProtKB-UniRule"/>
</dbReference>
<evidence type="ECO:0000256" key="8">
    <source>
        <dbReference type="ARBA" id="ARBA00022833"/>
    </source>
</evidence>
<dbReference type="RefSeq" id="WP_006807157.1">
    <property type="nucleotide sequence ID" value="NZ_ADAD01000100.1"/>
</dbReference>
<dbReference type="FunFam" id="3.90.580.10:FF:000001">
    <property type="entry name" value="DNA primase"/>
    <property type="match status" value="1"/>
</dbReference>
<comment type="catalytic activity">
    <reaction evidence="12">
        <text>ssDNA + n NTP = ssDNA/pppN(pN)n-1 hybrid + (n-1) diphosphate.</text>
        <dbReference type="EC" id="2.7.7.101"/>
    </reaction>
</comment>
<dbReference type="FunFam" id="3.90.980.10:FF:000001">
    <property type="entry name" value="DNA primase"/>
    <property type="match status" value="1"/>
</dbReference>
<dbReference type="InterPro" id="IPR006171">
    <property type="entry name" value="TOPRIM_dom"/>
</dbReference>
<dbReference type="SMART" id="SM00493">
    <property type="entry name" value="TOPRIM"/>
    <property type="match status" value="1"/>
</dbReference>
<dbReference type="InterPro" id="IPR034151">
    <property type="entry name" value="TOPRIM_DnaG_bac"/>
</dbReference>
<comment type="caution">
    <text evidence="12">Lacks conserved residue(s) required for the propagation of feature annotation.</text>
</comment>
<keyword evidence="8 13" id="KW-0862">Zinc</keyword>
<dbReference type="PANTHER" id="PTHR30313">
    <property type="entry name" value="DNA PRIMASE"/>
    <property type="match status" value="1"/>
</dbReference>
<evidence type="ECO:0000256" key="10">
    <source>
        <dbReference type="ARBA" id="ARBA00023125"/>
    </source>
</evidence>
<dbReference type="Gene3D" id="3.90.580.10">
    <property type="entry name" value="Zinc finger, CHC2-type domain"/>
    <property type="match status" value="1"/>
</dbReference>
<evidence type="ECO:0000256" key="12">
    <source>
        <dbReference type="HAMAP-Rule" id="MF_00974"/>
    </source>
</evidence>
<dbReference type="PANTHER" id="PTHR30313:SF2">
    <property type="entry name" value="DNA PRIMASE"/>
    <property type="match status" value="1"/>
</dbReference>
<dbReference type="InterPro" id="IPR013264">
    <property type="entry name" value="DNAG_N"/>
</dbReference>
<evidence type="ECO:0000256" key="9">
    <source>
        <dbReference type="ARBA" id="ARBA00022842"/>
    </source>
</evidence>
<dbReference type="Proteomes" id="UP000004226">
    <property type="component" value="Unassembled WGS sequence"/>
</dbReference>
<keyword evidence="6 13" id="KW-0479">Metal-binding</keyword>
<dbReference type="EC" id="2.7.7.101" evidence="12"/>
<dbReference type="GO" id="GO:1990077">
    <property type="term" value="C:primosome complex"/>
    <property type="evidence" value="ECO:0007669"/>
    <property type="project" value="UniProtKB-KW"/>
</dbReference>
<evidence type="ECO:0000256" key="13">
    <source>
        <dbReference type="PIRNR" id="PIRNR002811"/>
    </source>
</evidence>
<evidence type="ECO:0000256" key="5">
    <source>
        <dbReference type="ARBA" id="ARBA00022705"/>
    </source>
</evidence>
<keyword evidence="10 12" id="KW-0238">DNA-binding</keyword>
<dbReference type="Gene3D" id="3.90.980.10">
    <property type="entry name" value="DNA primase, catalytic core, N-terminal domain"/>
    <property type="match status" value="1"/>
</dbReference>
<keyword evidence="3 12" id="KW-0808">Transferase</keyword>